<dbReference type="Pfam" id="PF00690">
    <property type="entry name" value="Cation_ATPase_N"/>
    <property type="match status" value="1"/>
</dbReference>
<feature type="compositionally biased region" description="Low complexity" evidence="15">
    <location>
        <begin position="27"/>
        <end position="45"/>
    </location>
</feature>
<keyword evidence="8" id="KW-0067">ATP-binding</keyword>
<keyword evidence="7" id="KW-0106">Calcium</keyword>
<keyword evidence="10" id="KW-1278">Translocase</keyword>
<evidence type="ECO:0000256" key="7">
    <source>
        <dbReference type="ARBA" id="ARBA00022837"/>
    </source>
</evidence>
<keyword evidence="13 16" id="KW-0472">Membrane</keyword>
<protein>
    <recommendedName>
        <fullName evidence="2">P-type Ca(2+) transporter</fullName>
        <ecNumber evidence="2">7.2.2.10</ecNumber>
    </recommendedName>
</protein>
<feature type="region of interest" description="Disordered" evidence="15">
    <location>
        <begin position="1"/>
        <end position="61"/>
    </location>
</feature>
<dbReference type="SUPFAM" id="SSF81653">
    <property type="entry name" value="Calcium ATPase, transduction domain A"/>
    <property type="match status" value="1"/>
</dbReference>
<keyword evidence="9" id="KW-0703">Sarcoplasmic reticulum</keyword>
<dbReference type="PANTHER" id="PTHR42861">
    <property type="entry name" value="CALCIUM-TRANSPORTING ATPASE"/>
    <property type="match status" value="1"/>
</dbReference>
<reference evidence="18" key="1">
    <citation type="submission" date="2018-04" db="EMBL/GenBank/DDBJ databases">
        <title>Transcriptome assembly of Sipha flava.</title>
        <authorList>
            <person name="Scully E.D."/>
            <person name="Geib S.M."/>
            <person name="Palmer N.A."/>
            <person name="Koch K."/>
            <person name="Bradshaw J."/>
            <person name="Heng-Moss T."/>
            <person name="Sarath G."/>
        </authorList>
    </citation>
    <scope>NUCLEOTIDE SEQUENCE</scope>
</reference>
<dbReference type="GO" id="GO:0005524">
    <property type="term" value="F:ATP binding"/>
    <property type="evidence" value="ECO:0007669"/>
    <property type="project" value="UniProtKB-KW"/>
</dbReference>
<evidence type="ECO:0000256" key="3">
    <source>
        <dbReference type="ARBA" id="ARBA00022448"/>
    </source>
</evidence>
<evidence type="ECO:0000256" key="13">
    <source>
        <dbReference type="ARBA" id="ARBA00023136"/>
    </source>
</evidence>
<dbReference type="FunFam" id="2.70.150.10:FF:000008">
    <property type="entry name" value="Calcium-transporting ATPase"/>
    <property type="match status" value="1"/>
</dbReference>
<dbReference type="EC" id="7.2.2.10" evidence="2"/>
<dbReference type="Pfam" id="PF00122">
    <property type="entry name" value="E1-E2_ATPase"/>
    <property type="match status" value="1"/>
</dbReference>
<evidence type="ECO:0000256" key="10">
    <source>
        <dbReference type="ARBA" id="ARBA00022967"/>
    </source>
</evidence>
<dbReference type="InterPro" id="IPR023298">
    <property type="entry name" value="ATPase_P-typ_TM_dom_sf"/>
</dbReference>
<dbReference type="OrthoDB" id="3352408at2759"/>
<evidence type="ECO:0000259" key="17">
    <source>
        <dbReference type="SMART" id="SM00831"/>
    </source>
</evidence>
<keyword evidence="3" id="KW-0813">Transport</keyword>
<gene>
    <name evidence="18" type="primary">Atp2c1_0</name>
    <name evidence="18" type="ORF">g.50322</name>
</gene>
<evidence type="ECO:0000256" key="12">
    <source>
        <dbReference type="ARBA" id="ARBA00023065"/>
    </source>
</evidence>
<keyword evidence="12" id="KW-0406">Ion transport</keyword>
<evidence type="ECO:0000256" key="2">
    <source>
        <dbReference type="ARBA" id="ARBA00012790"/>
    </source>
</evidence>
<feature type="compositionally biased region" description="Polar residues" evidence="15">
    <location>
        <begin position="1"/>
        <end position="21"/>
    </location>
</feature>
<keyword evidence="5 16" id="KW-0812">Transmembrane</keyword>
<organism evidence="18">
    <name type="scientific">Sipha flava</name>
    <name type="common">yellow sugarcane aphid</name>
    <dbReference type="NCBI Taxonomy" id="143950"/>
    <lineage>
        <taxon>Eukaryota</taxon>
        <taxon>Metazoa</taxon>
        <taxon>Ecdysozoa</taxon>
        <taxon>Arthropoda</taxon>
        <taxon>Hexapoda</taxon>
        <taxon>Insecta</taxon>
        <taxon>Pterygota</taxon>
        <taxon>Neoptera</taxon>
        <taxon>Paraneoptera</taxon>
        <taxon>Hemiptera</taxon>
        <taxon>Sternorrhyncha</taxon>
        <taxon>Aphidomorpha</taxon>
        <taxon>Aphidoidea</taxon>
        <taxon>Aphididae</taxon>
        <taxon>Sipha</taxon>
    </lineage>
</organism>
<dbReference type="GO" id="GO:0005388">
    <property type="term" value="F:P-type calcium transporter activity"/>
    <property type="evidence" value="ECO:0007669"/>
    <property type="project" value="UniProtKB-EC"/>
</dbReference>
<evidence type="ECO:0000256" key="1">
    <source>
        <dbReference type="ARBA" id="ARBA00004326"/>
    </source>
</evidence>
<dbReference type="GO" id="GO:0033017">
    <property type="term" value="C:sarcoplasmic reticulum membrane"/>
    <property type="evidence" value="ECO:0007669"/>
    <property type="project" value="UniProtKB-SubCell"/>
</dbReference>
<keyword evidence="4" id="KW-0109">Calcium transport</keyword>
<evidence type="ECO:0000256" key="11">
    <source>
        <dbReference type="ARBA" id="ARBA00022989"/>
    </source>
</evidence>
<sequence length="440" mass="48911">MTSLRTSPVQPIVTDSSSPPNESDMETSSLQQQQQQPPTLASSSPKSTDASHIEDVTDSTQTMTVEAVTAAGAARADGEKITDVALEATMVDVLDLKTLASNKNTVVVCNQTKEDFGDKNNEIILSVRSQLQVNDDKEIKNTTKKQQQQEKKKAIAEHEKMWLTTKEASAISAEDVVSRLRVSYRSGLSWKESEFRRQMTGYNEFSVHQGDPLWKKYIEQFRNPLILLLLASALVSVCMKQFDDAFSITTAIVIVVTVAFIQEYRSEKSLEELTKLVPPTCRCLREEQLESMYARSLVPGDIVYLSTGDRVPADIRLFEAIDLAVDESSFTGETEPCMKTTELVLNPMSHTSMKNIAFMGTLVRCGNGKGIVVNTGEKSEFGELFKLMQSEEAPKTPLQNSMDILGTQLSVYSFFIIGLIMMLGWIQGRPILDMFTIGVR</sequence>
<dbReference type="SMART" id="SM00831">
    <property type="entry name" value="Cation_ATPase_N"/>
    <property type="match status" value="1"/>
</dbReference>
<comment type="catalytic activity">
    <reaction evidence="14">
        <text>Ca(2+)(in) + ATP + H2O = Ca(2+)(out) + ADP + phosphate + H(+)</text>
        <dbReference type="Rhea" id="RHEA:18105"/>
        <dbReference type="ChEBI" id="CHEBI:15377"/>
        <dbReference type="ChEBI" id="CHEBI:15378"/>
        <dbReference type="ChEBI" id="CHEBI:29108"/>
        <dbReference type="ChEBI" id="CHEBI:30616"/>
        <dbReference type="ChEBI" id="CHEBI:43474"/>
        <dbReference type="ChEBI" id="CHEBI:456216"/>
        <dbReference type="EC" id="7.2.2.10"/>
    </reaction>
</comment>
<dbReference type="SUPFAM" id="SSF81665">
    <property type="entry name" value="Calcium ATPase, transmembrane domain M"/>
    <property type="match status" value="1"/>
</dbReference>
<evidence type="ECO:0000256" key="8">
    <source>
        <dbReference type="ARBA" id="ARBA00022840"/>
    </source>
</evidence>
<comment type="subcellular location">
    <subcellularLocation>
        <location evidence="1">Sarcoplasmic reticulum membrane</location>
        <topology evidence="1">Multi-pass membrane protein</topology>
    </subcellularLocation>
</comment>
<evidence type="ECO:0000256" key="9">
    <source>
        <dbReference type="ARBA" id="ARBA00022951"/>
    </source>
</evidence>
<evidence type="ECO:0000313" key="18">
    <source>
        <dbReference type="EMBL" id="MBY71166.1"/>
    </source>
</evidence>
<dbReference type="AlphaFoldDB" id="A0A2S2Q098"/>
<name>A0A2S2Q098_9HEMI</name>
<dbReference type="Gene3D" id="1.20.1110.10">
    <property type="entry name" value="Calcium-transporting ATPase, transmembrane domain"/>
    <property type="match status" value="1"/>
</dbReference>
<feature type="transmembrane region" description="Helical" evidence="16">
    <location>
        <begin position="409"/>
        <end position="426"/>
    </location>
</feature>
<keyword evidence="6" id="KW-0547">Nucleotide-binding</keyword>
<evidence type="ECO:0000256" key="4">
    <source>
        <dbReference type="ARBA" id="ARBA00022568"/>
    </source>
</evidence>
<feature type="domain" description="Cation-transporting P-type ATPase N-terminal" evidence="17">
    <location>
        <begin position="167"/>
        <end position="241"/>
    </location>
</feature>
<dbReference type="InterPro" id="IPR008250">
    <property type="entry name" value="ATPase_P-typ_transduc_dom_A_sf"/>
</dbReference>
<proteinExistence type="predicted"/>
<dbReference type="InterPro" id="IPR059000">
    <property type="entry name" value="ATPase_P-type_domA"/>
</dbReference>
<evidence type="ECO:0000256" key="6">
    <source>
        <dbReference type="ARBA" id="ARBA00022741"/>
    </source>
</evidence>
<dbReference type="InterPro" id="IPR004014">
    <property type="entry name" value="ATPase_P-typ_cation-transptr_N"/>
</dbReference>
<keyword evidence="11 16" id="KW-1133">Transmembrane helix</keyword>
<dbReference type="EMBL" id="GGMS01001963">
    <property type="protein sequence ID" value="MBY71166.1"/>
    <property type="molecule type" value="Transcribed_RNA"/>
</dbReference>
<dbReference type="Gene3D" id="2.70.150.10">
    <property type="entry name" value="Calcium-transporting ATPase, cytoplasmic transduction domain A"/>
    <property type="match status" value="1"/>
</dbReference>
<evidence type="ECO:0000256" key="5">
    <source>
        <dbReference type="ARBA" id="ARBA00022692"/>
    </source>
</evidence>
<evidence type="ECO:0000256" key="16">
    <source>
        <dbReference type="SAM" id="Phobius"/>
    </source>
</evidence>
<accession>A0A2S2Q098</accession>
<evidence type="ECO:0000256" key="15">
    <source>
        <dbReference type="SAM" id="MobiDB-lite"/>
    </source>
</evidence>
<evidence type="ECO:0000256" key="14">
    <source>
        <dbReference type="ARBA" id="ARBA00048694"/>
    </source>
</evidence>